<dbReference type="GO" id="GO:0043952">
    <property type="term" value="P:protein transport by the Sec complex"/>
    <property type="evidence" value="ECO:0007669"/>
    <property type="project" value="UniProtKB-UniRule"/>
</dbReference>
<dbReference type="OrthoDB" id="9806365at2"/>
<comment type="caution">
    <text evidence="9">Lacks conserved residue(s) required for the propagation of feature annotation.</text>
</comment>
<dbReference type="Pfam" id="PF00584">
    <property type="entry name" value="SecE"/>
    <property type="match status" value="1"/>
</dbReference>
<organism evidence="10 11">
    <name type="scientific">Buchnera aphidicola</name>
    <name type="common">Thelaxes californica</name>
    <dbReference type="NCBI Taxonomy" id="1315998"/>
    <lineage>
        <taxon>Bacteria</taxon>
        <taxon>Pseudomonadati</taxon>
        <taxon>Pseudomonadota</taxon>
        <taxon>Gammaproteobacteria</taxon>
        <taxon>Enterobacterales</taxon>
        <taxon>Erwiniaceae</taxon>
        <taxon>Buchnera</taxon>
    </lineage>
</organism>
<gene>
    <name evidence="9 10" type="primary">secE</name>
    <name evidence="10" type="ORF">D9V80_00185</name>
</gene>
<keyword evidence="11" id="KW-1185">Reference proteome</keyword>
<dbReference type="GO" id="GO:0065002">
    <property type="term" value="P:intracellular protein transmembrane transport"/>
    <property type="evidence" value="ECO:0007669"/>
    <property type="project" value="UniProtKB-UniRule"/>
</dbReference>
<proteinExistence type="inferred from homology"/>
<reference evidence="10 11" key="2">
    <citation type="submission" date="2019-05" db="EMBL/GenBank/DDBJ databases">
        <title>Genome evolution of the obligate endosymbiont Buchnera aphidicola.</title>
        <authorList>
            <person name="Moran N.A."/>
        </authorList>
    </citation>
    <scope>NUCLEOTIDE SEQUENCE [LARGE SCALE GENOMIC DNA]</scope>
    <source>
        <strain evidence="10 11">Tca</strain>
    </source>
</reference>
<dbReference type="PRINTS" id="PR01650">
    <property type="entry name" value="SECETRNLCASE"/>
</dbReference>
<comment type="subcellular location">
    <subcellularLocation>
        <location evidence="1">Membrane</location>
    </subcellularLocation>
</comment>
<evidence type="ECO:0000313" key="10">
    <source>
        <dbReference type="EMBL" id="QCI26594.1"/>
    </source>
</evidence>
<comment type="function">
    <text evidence="9">Essential subunit of the Sec protein translocation channel SecYEG. Clamps together the 2 halves of SecY. May contact the channel plug during translocation.</text>
</comment>
<dbReference type="HAMAP" id="MF_00422">
    <property type="entry name" value="SecE"/>
    <property type="match status" value="1"/>
</dbReference>
<evidence type="ECO:0000256" key="3">
    <source>
        <dbReference type="ARBA" id="ARBA00022475"/>
    </source>
</evidence>
<evidence type="ECO:0000256" key="1">
    <source>
        <dbReference type="ARBA" id="ARBA00004370"/>
    </source>
</evidence>
<feature type="transmembrane region" description="Helical" evidence="9">
    <location>
        <begin position="12"/>
        <end position="35"/>
    </location>
</feature>
<dbReference type="InterPro" id="IPR005807">
    <property type="entry name" value="SecE_bac"/>
</dbReference>
<dbReference type="Gene3D" id="1.20.5.1030">
    <property type="entry name" value="Preprotein translocase secy subunit"/>
    <property type="match status" value="1"/>
</dbReference>
<keyword evidence="3 9" id="KW-1003">Cell membrane</keyword>
<keyword evidence="4 9" id="KW-0812">Transmembrane</keyword>
<evidence type="ECO:0000256" key="4">
    <source>
        <dbReference type="ARBA" id="ARBA00022692"/>
    </source>
</evidence>
<keyword evidence="5 9" id="KW-0653">Protein transport</keyword>
<dbReference type="Proteomes" id="UP000298782">
    <property type="component" value="Chromosome"/>
</dbReference>
<evidence type="ECO:0000256" key="2">
    <source>
        <dbReference type="ARBA" id="ARBA00022448"/>
    </source>
</evidence>
<evidence type="ECO:0000313" key="11">
    <source>
        <dbReference type="Proteomes" id="UP000298782"/>
    </source>
</evidence>
<evidence type="ECO:0000256" key="6">
    <source>
        <dbReference type="ARBA" id="ARBA00022989"/>
    </source>
</evidence>
<keyword evidence="6 9" id="KW-1133">Transmembrane helix</keyword>
<dbReference type="GO" id="GO:0006605">
    <property type="term" value="P:protein targeting"/>
    <property type="evidence" value="ECO:0007669"/>
    <property type="project" value="UniProtKB-UniRule"/>
</dbReference>
<dbReference type="GO" id="GO:0009306">
    <property type="term" value="P:protein secretion"/>
    <property type="evidence" value="ECO:0007669"/>
    <property type="project" value="UniProtKB-UniRule"/>
</dbReference>
<keyword evidence="8 9" id="KW-0472">Membrane</keyword>
<dbReference type="GO" id="GO:0005886">
    <property type="term" value="C:plasma membrane"/>
    <property type="evidence" value="ECO:0007669"/>
    <property type="project" value="UniProtKB-UniRule"/>
</dbReference>
<dbReference type="InterPro" id="IPR038379">
    <property type="entry name" value="SecE_sf"/>
</dbReference>
<reference evidence="10 11" key="1">
    <citation type="submission" date="2018-12" db="EMBL/GenBank/DDBJ databases">
        <authorList>
            <person name="Chong R.A."/>
        </authorList>
    </citation>
    <scope>NUCLEOTIDE SEQUENCE [LARGE SCALE GENOMIC DNA]</scope>
    <source>
        <strain evidence="10 11">Tca</strain>
    </source>
</reference>
<dbReference type="EMBL" id="CP034852">
    <property type="protein sequence ID" value="QCI26594.1"/>
    <property type="molecule type" value="Genomic_DNA"/>
</dbReference>
<name>A0A4D6YKU0_9GAMM</name>
<sequence>MKNRHHRKKNKKMIIPFFLKGLSFISFFLTCIVLHILHTNIYIYILCILFGLLVFFMSFFMTNLGKTLKNFIDSVNNERKKIVYPNYWETLYVTFIIIAITIFISLILWGLDNLSFYLISYIIMLRI</sequence>
<evidence type="ECO:0000256" key="9">
    <source>
        <dbReference type="HAMAP-Rule" id="MF_00422"/>
    </source>
</evidence>
<comment type="subunit">
    <text evidence="9">Component of the Sec protein translocase complex. Heterotrimer consisting of SecY, SecE and SecG subunits. The heterotrimers can form oligomers, although 1 heterotrimer is thought to be able to translocate proteins. Interacts with the ribosome. Interacts with SecDF, and other proteins may be involved. Interacts with SecA.</text>
</comment>
<evidence type="ECO:0000256" key="5">
    <source>
        <dbReference type="ARBA" id="ARBA00022927"/>
    </source>
</evidence>
<dbReference type="PANTHER" id="PTHR33910:SF1">
    <property type="entry name" value="PROTEIN TRANSLOCASE SUBUNIT SECE"/>
    <property type="match status" value="1"/>
</dbReference>
<evidence type="ECO:0000256" key="8">
    <source>
        <dbReference type="ARBA" id="ARBA00023136"/>
    </source>
</evidence>
<evidence type="ECO:0000256" key="7">
    <source>
        <dbReference type="ARBA" id="ARBA00023010"/>
    </source>
</evidence>
<dbReference type="InterPro" id="IPR001901">
    <property type="entry name" value="Translocase_SecE/Sec61-g"/>
</dbReference>
<dbReference type="RefSeq" id="WP_158353059.1">
    <property type="nucleotide sequence ID" value="NZ_CP034852.1"/>
</dbReference>
<dbReference type="GO" id="GO:0008320">
    <property type="term" value="F:protein transmembrane transporter activity"/>
    <property type="evidence" value="ECO:0007669"/>
    <property type="project" value="UniProtKB-UniRule"/>
</dbReference>
<dbReference type="AlphaFoldDB" id="A0A4D6YKU0"/>
<protein>
    <recommendedName>
        <fullName evidence="9">Protein translocase subunit SecE</fullName>
    </recommendedName>
</protein>
<feature type="transmembrane region" description="Helical" evidence="9">
    <location>
        <begin position="41"/>
        <end position="61"/>
    </location>
</feature>
<keyword evidence="7 9" id="KW-0811">Translocation</keyword>
<accession>A0A4D6YKU0</accession>
<keyword evidence="2 9" id="KW-0813">Transport</keyword>
<dbReference type="NCBIfam" id="TIGR00964">
    <property type="entry name" value="secE_bact"/>
    <property type="match status" value="1"/>
</dbReference>
<comment type="similarity">
    <text evidence="9">Belongs to the SecE/SEC61-gamma family.</text>
</comment>
<feature type="transmembrane region" description="Helical" evidence="9">
    <location>
        <begin position="90"/>
        <end position="111"/>
    </location>
</feature>
<dbReference type="PANTHER" id="PTHR33910">
    <property type="entry name" value="PROTEIN TRANSLOCASE SUBUNIT SECE"/>
    <property type="match status" value="1"/>
</dbReference>